<dbReference type="InterPro" id="IPR058240">
    <property type="entry name" value="rSAM_sf"/>
</dbReference>
<evidence type="ECO:0000256" key="3">
    <source>
        <dbReference type="ARBA" id="ARBA00022723"/>
    </source>
</evidence>
<dbReference type="SFLD" id="SFLDS00029">
    <property type="entry name" value="Radical_SAM"/>
    <property type="match status" value="1"/>
</dbReference>
<dbReference type="Gene3D" id="3.20.20.70">
    <property type="entry name" value="Aldolase class I"/>
    <property type="match status" value="1"/>
</dbReference>
<keyword evidence="2" id="KW-0949">S-adenosyl-L-methionine</keyword>
<dbReference type="InterPro" id="IPR051198">
    <property type="entry name" value="BchE-like"/>
</dbReference>
<keyword evidence="4" id="KW-0408">Iron</keyword>
<dbReference type="InterPro" id="IPR013785">
    <property type="entry name" value="Aldolase_TIM"/>
</dbReference>
<dbReference type="CDD" id="cd02068">
    <property type="entry name" value="radical_SAM_B12_BD"/>
    <property type="match status" value="1"/>
</dbReference>
<gene>
    <name evidence="8" type="ORF">UV41_C0012G0003</name>
</gene>
<feature type="domain" description="Radical SAM core" evidence="7">
    <location>
        <begin position="171"/>
        <end position="418"/>
    </location>
</feature>
<dbReference type="PANTHER" id="PTHR43409">
    <property type="entry name" value="ANAEROBIC MAGNESIUM-PROTOPORPHYRIN IX MONOMETHYL ESTER CYCLASE-RELATED"/>
    <property type="match status" value="1"/>
</dbReference>
<dbReference type="Pfam" id="PF04055">
    <property type="entry name" value="Radical_SAM"/>
    <property type="match status" value="1"/>
</dbReference>
<dbReference type="SFLD" id="SFLDG01082">
    <property type="entry name" value="B12-binding_domain_containing"/>
    <property type="match status" value="1"/>
</dbReference>
<dbReference type="InterPro" id="IPR006638">
    <property type="entry name" value="Elp3/MiaA/NifB-like_rSAM"/>
</dbReference>
<keyword evidence="5" id="KW-0411">Iron-sulfur</keyword>
<protein>
    <submittedName>
        <fullName evidence="8">Uncharacterized protein</fullName>
    </submittedName>
</protein>
<dbReference type="GO" id="GO:0051539">
    <property type="term" value="F:4 iron, 4 sulfur cluster binding"/>
    <property type="evidence" value="ECO:0007669"/>
    <property type="project" value="UniProtKB-KW"/>
</dbReference>
<dbReference type="SUPFAM" id="SSF52242">
    <property type="entry name" value="Cobalamin (vitamin B12)-binding domain"/>
    <property type="match status" value="1"/>
</dbReference>
<organism evidence="8 9">
    <name type="scientific">Candidatus Daviesbacteria bacterium GW2011_GWA2_42_7</name>
    <dbReference type="NCBI Taxonomy" id="1618425"/>
    <lineage>
        <taxon>Bacteria</taxon>
        <taxon>Candidatus Daviesiibacteriota</taxon>
    </lineage>
</organism>
<reference evidence="8 9" key="1">
    <citation type="journal article" date="2015" name="Nature">
        <title>rRNA introns, odd ribosomes, and small enigmatic genomes across a large radiation of phyla.</title>
        <authorList>
            <person name="Brown C.T."/>
            <person name="Hug L.A."/>
            <person name="Thomas B.C."/>
            <person name="Sharon I."/>
            <person name="Castelle C.J."/>
            <person name="Singh A."/>
            <person name="Wilkins M.J."/>
            <person name="Williams K.H."/>
            <person name="Banfield J.F."/>
        </authorList>
    </citation>
    <scope>NUCLEOTIDE SEQUENCE [LARGE SCALE GENOMIC DNA]</scope>
</reference>
<evidence type="ECO:0000313" key="9">
    <source>
        <dbReference type="Proteomes" id="UP000034785"/>
    </source>
</evidence>
<feature type="domain" description="B12-binding" evidence="6">
    <location>
        <begin position="1"/>
        <end position="129"/>
    </location>
</feature>
<dbReference type="Gene3D" id="3.40.50.280">
    <property type="entry name" value="Cobalamin-binding domain"/>
    <property type="match status" value="1"/>
</dbReference>
<dbReference type="PANTHER" id="PTHR43409:SF16">
    <property type="entry name" value="SLR0320 PROTEIN"/>
    <property type="match status" value="1"/>
</dbReference>
<evidence type="ECO:0000256" key="4">
    <source>
        <dbReference type="ARBA" id="ARBA00023004"/>
    </source>
</evidence>
<dbReference type="InterPro" id="IPR007197">
    <property type="entry name" value="rSAM"/>
</dbReference>
<dbReference type="Proteomes" id="UP000034785">
    <property type="component" value="Unassembled WGS sequence"/>
</dbReference>
<accession>A0A0G1E8B2</accession>
<name>A0A0G1E8B2_9BACT</name>
<dbReference type="InterPro" id="IPR034466">
    <property type="entry name" value="Methyltransferase_Class_B"/>
</dbReference>
<comment type="caution">
    <text evidence="8">The sequence shown here is derived from an EMBL/GenBank/DDBJ whole genome shotgun (WGS) entry which is preliminary data.</text>
</comment>
<dbReference type="AlphaFoldDB" id="A0A0G1E8B2"/>
<dbReference type="SMART" id="SM00729">
    <property type="entry name" value="Elp3"/>
    <property type="match status" value="1"/>
</dbReference>
<dbReference type="PROSITE" id="PS51918">
    <property type="entry name" value="RADICAL_SAM"/>
    <property type="match status" value="1"/>
</dbReference>
<dbReference type="CDD" id="cd01335">
    <property type="entry name" value="Radical_SAM"/>
    <property type="match status" value="1"/>
</dbReference>
<dbReference type="GO" id="GO:0031419">
    <property type="term" value="F:cobalamin binding"/>
    <property type="evidence" value="ECO:0007669"/>
    <property type="project" value="InterPro"/>
</dbReference>
<evidence type="ECO:0000256" key="2">
    <source>
        <dbReference type="ARBA" id="ARBA00022691"/>
    </source>
</evidence>
<dbReference type="PROSITE" id="PS51332">
    <property type="entry name" value="B12_BINDING"/>
    <property type="match status" value="1"/>
</dbReference>
<dbReference type="GO" id="GO:0005829">
    <property type="term" value="C:cytosol"/>
    <property type="evidence" value="ECO:0007669"/>
    <property type="project" value="TreeGrafter"/>
</dbReference>
<dbReference type="EMBL" id="LCEJ01000012">
    <property type="protein sequence ID" value="KKS70813.1"/>
    <property type="molecule type" value="Genomic_DNA"/>
</dbReference>
<evidence type="ECO:0000259" key="7">
    <source>
        <dbReference type="PROSITE" id="PS51918"/>
    </source>
</evidence>
<evidence type="ECO:0000256" key="1">
    <source>
        <dbReference type="ARBA" id="ARBA00001966"/>
    </source>
</evidence>
<comment type="cofactor">
    <cofactor evidence="1">
        <name>[4Fe-4S] cluster</name>
        <dbReference type="ChEBI" id="CHEBI:49883"/>
    </cofactor>
</comment>
<proteinExistence type="predicted"/>
<dbReference type="GO" id="GO:0003824">
    <property type="term" value="F:catalytic activity"/>
    <property type="evidence" value="ECO:0007669"/>
    <property type="project" value="InterPro"/>
</dbReference>
<dbReference type="Pfam" id="PF02310">
    <property type="entry name" value="B12-binding"/>
    <property type="match status" value="1"/>
</dbReference>
<evidence type="ECO:0000313" key="8">
    <source>
        <dbReference type="EMBL" id="KKS70813.1"/>
    </source>
</evidence>
<keyword evidence="3" id="KW-0479">Metal-binding</keyword>
<dbReference type="SFLD" id="SFLDG01123">
    <property type="entry name" value="methyltransferase_(Class_B)"/>
    <property type="match status" value="1"/>
</dbReference>
<dbReference type="GO" id="GO:0046872">
    <property type="term" value="F:metal ion binding"/>
    <property type="evidence" value="ECO:0007669"/>
    <property type="project" value="UniProtKB-KW"/>
</dbReference>
<dbReference type="InterPro" id="IPR006158">
    <property type="entry name" value="Cobalamin-bd"/>
</dbReference>
<dbReference type="InterPro" id="IPR036724">
    <property type="entry name" value="Cobalamin-bd_sf"/>
</dbReference>
<sequence length="475" mass="54725">MNVLFVIKKDVYSSVEPLGILYLSSVLKKGGHDVFLSGSSLDNISKLVKEKNIGIFAISCMNTDYKYYLNLSQEFKKVFPKILVIWGGPTPTYNPEIINQSAIDIICRGEGEIALLELLNRLDNKQDYKNIPNLWVKKKSVVRKNEVGPFISDLNSLPFPDHALIDNLPQFKYSPIKFIMAGRGCPFNCSFCFNHKFHELYRGKGKMVRTRDVGNVIEELEALKTKYNAKFFYFLDDVFPFDRSWLTAFVKEYSRKINIPFTIVTSVVFIDDFFARHIKKAGCVSVHLAIECGNEKLRREVLNKPISNEQIINACRILKRQGISISAYNMIGIPFSKFEDELKTLDLNLKAKVDATYVSFCLPFMDTQMGKKAFDAGLISKDTEFLSWFERIPIQVENREKVEKFAHLFTLIVLFPPLRRYLSALLSLPIPKSVLKLLKDLLNGYSLKRKIIPVKISYMEFFVTAFYFISKRFTK</sequence>
<evidence type="ECO:0000256" key="5">
    <source>
        <dbReference type="ARBA" id="ARBA00023014"/>
    </source>
</evidence>
<evidence type="ECO:0000259" key="6">
    <source>
        <dbReference type="PROSITE" id="PS51332"/>
    </source>
</evidence>
<dbReference type="SUPFAM" id="SSF102114">
    <property type="entry name" value="Radical SAM enzymes"/>
    <property type="match status" value="1"/>
</dbReference>